<evidence type="ECO:0000313" key="1">
    <source>
        <dbReference type="EMBL" id="PJZ77713.1"/>
    </source>
</evidence>
<sequence>MEIMKFLFLNIIIVISSCDIANFKTGNDRPTGVDPRALWIEKGLNGNGYWHLEKKEGKTTIYQSWLAGGNLHSEVVQQGNIRYSKIYHNNGNLQEKGSYLYGPVFDEISNTTEDGFSPFGLWVEYYENGKIHIISCHTPDIYESIGTKCGLELEYSEDGKVIRHFDFKRKCKKGCDGNAEHRQK</sequence>
<name>A0A2N0A0M2_9LEPT</name>
<dbReference type="PROSITE" id="PS51257">
    <property type="entry name" value="PROKAR_LIPOPROTEIN"/>
    <property type="match status" value="1"/>
</dbReference>
<dbReference type="Pfam" id="PF07661">
    <property type="entry name" value="MORN_2"/>
    <property type="match status" value="2"/>
</dbReference>
<dbReference type="InterPro" id="IPR011652">
    <property type="entry name" value="MORN_2"/>
</dbReference>
<dbReference type="Proteomes" id="UP000231843">
    <property type="component" value="Unassembled WGS sequence"/>
</dbReference>
<dbReference type="RefSeq" id="WP_100768255.1">
    <property type="nucleotide sequence ID" value="NZ_NPEA01000004.1"/>
</dbReference>
<organism evidence="1 2">
    <name type="scientific">Leptospira neocaledonica</name>
    <dbReference type="NCBI Taxonomy" id="2023192"/>
    <lineage>
        <taxon>Bacteria</taxon>
        <taxon>Pseudomonadati</taxon>
        <taxon>Spirochaetota</taxon>
        <taxon>Spirochaetia</taxon>
        <taxon>Leptospirales</taxon>
        <taxon>Leptospiraceae</taxon>
        <taxon>Leptospira</taxon>
    </lineage>
</organism>
<dbReference type="EMBL" id="NPEA01000004">
    <property type="protein sequence ID" value="PJZ77713.1"/>
    <property type="molecule type" value="Genomic_DNA"/>
</dbReference>
<proteinExistence type="predicted"/>
<reference evidence="1 2" key="1">
    <citation type="submission" date="2017-07" db="EMBL/GenBank/DDBJ databases">
        <title>Leptospira spp. isolated from tropical soils.</title>
        <authorList>
            <person name="Thibeaux R."/>
            <person name="Iraola G."/>
            <person name="Ferres I."/>
            <person name="Bierque E."/>
            <person name="Girault D."/>
            <person name="Soupe-Gilbert M.-E."/>
            <person name="Picardeau M."/>
            <person name="Goarant C."/>
        </authorList>
    </citation>
    <scope>NUCLEOTIDE SEQUENCE [LARGE SCALE GENOMIC DNA]</scope>
    <source>
        <strain evidence="1 2">ES4-C-A1</strain>
    </source>
</reference>
<accession>A0A2N0A0M2</accession>
<evidence type="ECO:0000313" key="2">
    <source>
        <dbReference type="Proteomes" id="UP000231843"/>
    </source>
</evidence>
<comment type="caution">
    <text evidence="1">The sequence shown here is derived from an EMBL/GenBank/DDBJ whole genome shotgun (WGS) entry which is preliminary data.</text>
</comment>
<keyword evidence="2" id="KW-1185">Reference proteome</keyword>
<protein>
    <recommendedName>
        <fullName evidence="3">Membrane-binding protein</fullName>
    </recommendedName>
</protein>
<gene>
    <name evidence="1" type="ORF">CH365_09170</name>
</gene>
<dbReference type="AlphaFoldDB" id="A0A2N0A0M2"/>
<dbReference type="OrthoDB" id="659070at2"/>
<evidence type="ECO:0008006" key="3">
    <source>
        <dbReference type="Google" id="ProtNLM"/>
    </source>
</evidence>